<accession>A0ABU9PZ28</accession>
<organism evidence="2 3">
    <name type="scientific">Collimonas rhizosphaerae</name>
    <dbReference type="NCBI Taxonomy" id="3126357"/>
    <lineage>
        <taxon>Bacteria</taxon>
        <taxon>Pseudomonadati</taxon>
        <taxon>Pseudomonadota</taxon>
        <taxon>Betaproteobacteria</taxon>
        <taxon>Burkholderiales</taxon>
        <taxon>Oxalobacteraceae</taxon>
        <taxon>Collimonas</taxon>
    </lineage>
</organism>
<gene>
    <name evidence="2" type="ORF">V8G57_17860</name>
</gene>
<proteinExistence type="predicted"/>
<dbReference type="Gene3D" id="2.60.120.10">
    <property type="entry name" value="Jelly Rolls"/>
    <property type="match status" value="1"/>
</dbReference>
<dbReference type="PANTHER" id="PTHR40943">
    <property type="entry name" value="CYTOPLASMIC PROTEIN-RELATED"/>
    <property type="match status" value="1"/>
</dbReference>
<evidence type="ECO:0000313" key="2">
    <source>
        <dbReference type="EMBL" id="MEM4989260.1"/>
    </source>
</evidence>
<dbReference type="Pfam" id="PF05899">
    <property type="entry name" value="Cupin_3"/>
    <property type="match status" value="1"/>
</dbReference>
<dbReference type="InterPro" id="IPR008579">
    <property type="entry name" value="UGlyAH_Cupin_dom"/>
</dbReference>
<dbReference type="PANTHER" id="PTHR40943:SF1">
    <property type="entry name" value="CYTOPLASMIC PROTEIN"/>
    <property type="match status" value="1"/>
</dbReference>
<keyword evidence="3" id="KW-1185">Reference proteome</keyword>
<dbReference type="EMBL" id="JBANDC010000013">
    <property type="protein sequence ID" value="MEM4989260.1"/>
    <property type="molecule type" value="Genomic_DNA"/>
</dbReference>
<reference evidence="2 3" key="1">
    <citation type="submission" date="2024-02" db="EMBL/GenBank/DDBJ databases">
        <title>Draft genome sequence of Collimonas sp. strain H4R21, an effective mineral-weathering bacterial strain isolated from the beech rhizosphere.</title>
        <authorList>
            <person name="Morin E."/>
            <person name="Uroz S."/>
            <person name="Leveau J.H.J."/>
            <person name="Kumar R."/>
            <person name="Rey M.W."/>
            <person name="Pham J."/>
        </authorList>
    </citation>
    <scope>NUCLEOTIDE SEQUENCE [LARGE SCALE GENOMIC DNA]</scope>
    <source>
        <strain evidence="2 3">H4R21</strain>
    </source>
</reference>
<dbReference type="Proteomes" id="UP001495910">
    <property type="component" value="Unassembled WGS sequence"/>
</dbReference>
<comment type="caution">
    <text evidence="2">The sequence shown here is derived from an EMBL/GenBank/DDBJ whole genome shotgun (WGS) entry which is preliminary data.</text>
</comment>
<evidence type="ECO:0000259" key="1">
    <source>
        <dbReference type="Pfam" id="PF05899"/>
    </source>
</evidence>
<dbReference type="RefSeq" id="WP_092397535.1">
    <property type="nucleotide sequence ID" value="NZ_JBANDC010000013.1"/>
</dbReference>
<dbReference type="InterPro" id="IPR011051">
    <property type="entry name" value="RmlC_Cupin_sf"/>
</dbReference>
<protein>
    <submittedName>
        <fullName evidence="2">Cupin domain-containing protein</fullName>
    </submittedName>
</protein>
<name>A0ABU9PZ28_9BURK</name>
<sequence length="123" mass="13362">MTTATIISYAEIQPDISVRQPDPEMRVKGAPQRTTRSYFVDPSFGLSSGIWSAETGAYKISMATSKHEFFHILTGKVEISCDSTGAVKSFGPGDTGIIPPGFTGMFEIVESASKFYVVTDRNL</sequence>
<dbReference type="InterPro" id="IPR014710">
    <property type="entry name" value="RmlC-like_jellyroll"/>
</dbReference>
<dbReference type="SUPFAM" id="SSF51182">
    <property type="entry name" value="RmlC-like cupins"/>
    <property type="match status" value="1"/>
</dbReference>
<evidence type="ECO:0000313" key="3">
    <source>
        <dbReference type="Proteomes" id="UP001495910"/>
    </source>
</evidence>
<feature type="domain" description="(S)-ureidoglycine aminohydrolase cupin" evidence="1">
    <location>
        <begin position="42"/>
        <end position="116"/>
    </location>
</feature>